<name>A0AAV4V1T4_9ARAC</name>
<evidence type="ECO:0000256" key="1">
    <source>
        <dbReference type="SAM" id="Phobius"/>
    </source>
</evidence>
<organism evidence="2 3">
    <name type="scientific">Caerostris darwini</name>
    <dbReference type="NCBI Taxonomy" id="1538125"/>
    <lineage>
        <taxon>Eukaryota</taxon>
        <taxon>Metazoa</taxon>
        <taxon>Ecdysozoa</taxon>
        <taxon>Arthropoda</taxon>
        <taxon>Chelicerata</taxon>
        <taxon>Arachnida</taxon>
        <taxon>Araneae</taxon>
        <taxon>Araneomorphae</taxon>
        <taxon>Entelegynae</taxon>
        <taxon>Araneoidea</taxon>
        <taxon>Araneidae</taxon>
        <taxon>Caerostris</taxon>
    </lineage>
</organism>
<keyword evidence="3" id="KW-1185">Reference proteome</keyword>
<evidence type="ECO:0000313" key="2">
    <source>
        <dbReference type="EMBL" id="GIY63798.1"/>
    </source>
</evidence>
<protein>
    <recommendedName>
        <fullName evidence="4">Transmembrane protein</fullName>
    </recommendedName>
</protein>
<dbReference type="Proteomes" id="UP001054837">
    <property type="component" value="Unassembled WGS sequence"/>
</dbReference>
<proteinExistence type="predicted"/>
<evidence type="ECO:0008006" key="4">
    <source>
        <dbReference type="Google" id="ProtNLM"/>
    </source>
</evidence>
<feature type="transmembrane region" description="Helical" evidence="1">
    <location>
        <begin position="89"/>
        <end position="115"/>
    </location>
</feature>
<keyword evidence="1" id="KW-1133">Transmembrane helix</keyword>
<sequence length="120" mass="13374">MKYINSHVIFYTAVLVFAFLSSGTLKITQGIPIKDPGTLNLKTEVVSNRVNDPFVQPLFGPTEAYGDGTTKKSHEVKRYPVASFDFDHVAAPFVITAWIFAACCAKIGMWFHLFLNITDN</sequence>
<dbReference type="EMBL" id="BPLQ01012229">
    <property type="protein sequence ID" value="GIY63798.1"/>
    <property type="molecule type" value="Genomic_DNA"/>
</dbReference>
<evidence type="ECO:0000313" key="3">
    <source>
        <dbReference type="Proteomes" id="UP001054837"/>
    </source>
</evidence>
<comment type="caution">
    <text evidence="2">The sequence shown here is derived from an EMBL/GenBank/DDBJ whole genome shotgun (WGS) entry which is preliminary data.</text>
</comment>
<keyword evidence="1" id="KW-0472">Membrane</keyword>
<reference evidence="2 3" key="1">
    <citation type="submission" date="2021-06" db="EMBL/GenBank/DDBJ databases">
        <title>Caerostris darwini draft genome.</title>
        <authorList>
            <person name="Kono N."/>
            <person name="Arakawa K."/>
        </authorList>
    </citation>
    <scope>NUCLEOTIDE SEQUENCE [LARGE SCALE GENOMIC DNA]</scope>
</reference>
<keyword evidence="1" id="KW-0812">Transmembrane</keyword>
<accession>A0AAV4V1T4</accession>
<gene>
    <name evidence="2" type="primary">AVEN_244144_1</name>
    <name evidence="2" type="ORF">CDAR_601441</name>
</gene>
<dbReference type="AlphaFoldDB" id="A0AAV4V1T4"/>